<comment type="caution">
    <text evidence="1">The sequence shown here is derived from an EMBL/GenBank/DDBJ whole genome shotgun (WGS) entry which is preliminary data.</text>
</comment>
<evidence type="ECO:0000313" key="1">
    <source>
        <dbReference type="EMBL" id="CAG8478448.1"/>
    </source>
</evidence>
<dbReference type="Proteomes" id="UP000789702">
    <property type="component" value="Unassembled WGS sequence"/>
</dbReference>
<dbReference type="EMBL" id="CAJVPU010001352">
    <property type="protein sequence ID" value="CAG8478448.1"/>
    <property type="molecule type" value="Genomic_DNA"/>
</dbReference>
<accession>A0ACA9KK74</accession>
<proteinExistence type="predicted"/>
<gene>
    <name evidence="1" type="ORF">DHETER_LOCUS2026</name>
</gene>
<evidence type="ECO:0000313" key="2">
    <source>
        <dbReference type="Proteomes" id="UP000789702"/>
    </source>
</evidence>
<organism evidence="1 2">
    <name type="scientific">Dentiscutata heterogama</name>
    <dbReference type="NCBI Taxonomy" id="1316150"/>
    <lineage>
        <taxon>Eukaryota</taxon>
        <taxon>Fungi</taxon>
        <taxon>Fungi incertae sedis</taxon>
        <taxon>Mucoromycota</taxon>
        <taxon>Glomeromycotina</taxon>
        <taxon>Glomeromycetes</taxon>
        <taxon>Diversisporales</taxon>
        <taxon>Gigasporaceae</taxon>
        <taxon>Dentiscutata</taxon>
    </lineage>
</organism>
<keyword evidence="2" id="KW-1185">Reference proteome</keyword>
<reference evidence="1" key="1">
    <citation type="submission" date="2021-06" db="EMBL/GenBank/DDBJ databases">
        <authorList>
            <person name="Kallberg Y."/>
            <person name="Tangrot J."/>
            <person name="Rosling A."/>
        </authorList>
    </citation>
    <scope>NUCLEOTIDE SEQUENCE</scope>
    <source>
        <strain evidence="1">IL203A</strain>
    </source>
</reference>
<feature type="non-terminal residue" evidence="1">
    <location>
        <position position="1"/>
    </location>
</feature>
<name>A0ACA9KK74_9GLOM</name>
<sequence length="69" mass="8049">PIFRQIDQIDHIDQMLSNIDAWLSLCTLRLDPDPPSFSVVLNKYVLQLPKHKTDQRISIFIFSETTAQH</sequence>
<protein>
    <submittedName>
        <fullName evidence="1">2619_t:CDS:1</fullName>
    </submittedName>
</protein>